<comment type="caution">
    <text evidence="6">The sequence shown here is derived from an EMBL/GenBank/DDBJ whole genome shotgun (WGS) entry which is preliminary data.</text>
</comment>
<organism evidence="6 7">
    <name type="scientific">Ideonella oryzae</name>
    <dbReference type="NCBI Taxonomy" id="2937441"/>
    <lineage>
        <taxon>Bacteria</taxon>
        <taxon>Pseudomonadati</taxon>
        <taxon>Pseudomonadota</taxon>
        <taxon>Betaproteobacteria</taxon>
        <taxon>Burkholderiales</taxon>
        <taxon>Sphaerotilaceae</taxon>
        <taxon>Ideonella</taxon>
    </lineage>
</organism>
<dbReference type="Pfam" id="PF00126">
    <property type="entry name" value="HTH_1"/>
    <property type="match status" value="1"/>
</dbReference>
<dbReference type="SUPFAM" id="SSF46785">
    <property type="entry name" value="Winged helix' DNA-binding domain"/>
    <property type="match status" value="1"/>
</dbReference>
<name>A0ABT1BGU2_9BURK</name>
<comment type="similarity">
    <text evidence="1">Belongs to the LysR transcriptional regulatory family.</text>
</comment>
<dbReference type="InterPro" id="IPR036390">
    <property type="entry name" value="WH_DNA-bd_sf"/>
</dbReference>
<keyword evidence="7" id="KW-1185">Reference proteome</keyword>
<evidence type="ECO:0000256" key="2">
    <source>
        <dbReference type="ARBA" id="ARBA00023015"/>
    </source>
</evidence>
<dbReference type="RefSeq" id="WP_252767728.1">
    <property type="nucleotide sequence ID" value="NZ_JAMXMC010000001.1"/>
</dbReference>
<feature type="domain" description="HTH lysR-type" evidence="5">
    <location>
        <begin position="4"/>
        <end position="61"/>
    </location>
</feature>
<dbReference type="PANTHER" id="PTHR30346:SF17">
    <property type="entry name" value="LYSR FAMILY TRANSCRIPTIONAL REGULATOR"/>
    <property type="match status" value="1"/>
</dbReference>
<proteinExistence type="inferred from homology"/>
<evidence type="ECO:0000256" key="1">
    <source>
        <dbReference type="ARBA" id="ARBA00009437"/>
    </source>
</evidence>
<dbReference type="InterPro" id="IPR036388">
    <property type="entry name" value="WH-like_DNA-bd_sf"/>
</dbReference>
<protein>
    <submittedName>
        <fullName evidence="6">LysR substrate-binding domain-containing protein</fullName>
    </submittedName>
</protein>
<reference evidence="6 7" key="1">
    <citation type="submission" date="2022-06" db="EMBL/GenBank/DDBJ databases">
        <title>Ideonella sp. NS12-5 Genome sequencing and assembly.</title>
        <authorList>
            <person name="Jung Y."/>
        </authorList>
    </citation>
    <scope>NUCLEOTIDE SEQUENCE [LARGE SCALE GENOMIC DNA]</scope>
    <source>
        <strain evidence="6 7">NS12-5</strain>
    </source>
</reference>
<dbReference type="CDD" id="cd08414">
    <property type="entry name" value="PBP2_LTTR_aromatics_like"/>
    <property type="match status" value="1"/>
</dbReference>
<gene>
    <name evidence="6" type="ORF">M0L44_00895</name>
</gene>
<keyword evidence="2" id="KW-0805">Transcription regulation</keyword>
<evidence type="ECO:0000256" key="3">
    <source>
        <dbReference type="ARBA" id="ARBA00023125"/>
    </source>
</evidence>
<evidence type="ECO:0000256" key="4">
    <source>
        <dbReference type="ARBA" id="ARBA00023163"/>
    </source>
</evidence>
<dbReference type="Proteomes" id="UP001204851">
    <property type="component" value="Unassembled WGS sequence"/>
</dbReference>
<dbReference type="Gene3D" id="3.40.190.10">
    <property type="entry name" value="Periplasmic binding protein-like II"/>
    <property type="match status" value="2"/>
</dbReference>
<keyword evidence="4" id="KW-0804">Transcription</keyword>
<dbReference type="EMBL" id="JAMXMC010000001">
    <property type="protein sequence ID" value="MCO5975278.1"/>
    <property type="molecule type" value="Genomic_DNA"/>
</dbReference>
<dbReference type="InterPro" id="IPR005119">
    <property type="entry name" value="LysR_subst-bd"/>
</dbReference>
<dbReference type="Gene3D" id="1.10.10.10">
    <property type="entry name" value="Winged helix-like DNA-binding domain superfamily/Winged helix DNA-binding domain"/>
    <property type="match status" value="1"/>
</dbReference>
<dbReference type="SUPFAM" id="SSF53850">
    <property type="entry name" value="Periplasmic binding protein-like II"/>
    <property type="match status" value="1"/>
</dbReference>
<evidence type="ECO:0000313" key="6">
    <source>
        <dbReference type="EMBL" id="MCO5975278.1"/>
    </source>
</evidence>
<dbReference type="PANTHER" id="PTHR30346">
    <property type="entry name" value="TRANSCRIPTIONAL DUAL REGULATOR HCAR-RELATED"/>
    <property type="match status" value="1"/>
</dbReference>
<evidence type="ECO:0000313" key="7">
    <source>
        <dbReference type="Proteomes" id="UP001204851"/>
    </source>
</evidence>
<dbReference type="Pfam" id="PF03466">
    <property type="entry name" value="LysR_substrate"/>
    <property type="match status" value="1"/>
</dbReference>
<evidence type="ECO:0000259" key="5">
    <source>
        <dbReference type="PROSITE" id="PS50931"/>
    </source>
</evidence>
<dbReference type="InterPro" id="IPR000847">
    <property type="entry name" value="LysR_HTH_N"/>
</dbReference>
<sequence>MRNIQFRHLRYFVAVAEAGSVQAGARVVGIVQPALSRQIRELEEAIGTPLLRRTTKGVEVTAAGQSFLSDARQMLQGLAQSQDRALRASRGELGVLRVGALPNYLFLPALAGALQRFRAELPRVSLSVEPMLSVEQAAAMAQGQIDGGIMAWRQVEAPHLSHVLLLKERFVLAMPSSGTARVRPPRKLADLAGTPFVWCDPIRSPAQHRFLMAQCQEVGFTPQVQQTGSDLATLMGLVAAGVGCTFVPSSMASTCPPSIRLVSLGEVGRHFPVEWVYAPDRVTPVMQRFMALLKAAVAEAGTAG</sequence>
<dbReference type="PRINTS" id="PR00039">
    <property type="entry name" value="HTHLYSR"/>
</dbReference>
<accession>A0ABT1BGU2</accession>
<dbReference type="PROSITE" id="PS50931">
    <property type="entry name" value="HTH_LYSR"/>
    <property type="match status" value="1"/>
</dbReference>
<keyword evidence="3" id="KW-0238">DNA-binding</keyword>